<evidence type="ECO:0000256" key="6">
    <source>
        <dbReference type="HAMAP-Rule" id="MF_00687"/>
    </source>
</evidence>
<dbReference type="GO" id="GO:0008697">
    <property type="term" value="F:4-deoxy-L-threo-5-hexosulose-uronate ketol-isomerase activity"/>
    <property type="evidence" value="ECO:0007669"/>
    <property type="project" value="UniProtKB-EC"/>
</dbReference>
<dbReference type="EMBL" id="JACJID010000008">
    <property type="protein sequence ID" value="MBA8931279.1"/>
    <property type="molecule type" value="Genomic_DNA"/>
</dbReference>
<evidence type="ECO:0000313" key="8">
    <source>
        <dbReference type="Proteomes" id="UP000517916"/>
    </source>
</evidence>
<sequence length="275" mass="30517">MQVRHQTHPSQVSGLDTAALRDHYLVEDLFRAGEVRTVYTHADRIVLGGAAPVPGTPLPLAVEAELRSTSFCERRELAVVAVRGSGRVVVDGESYELGLRDCLYVGRGAVDVVFHAEEDQTHFYLFSTPAHANFPTTVARFAEVDVVRLGEQSTANVREIRKFVHLDGIGSSQLVLGMTTLAEGSVWNTMPPHTHDRRTECYLYFDLPEQHRVVHLLGEPEQTRHVVLSNEQAVISPSWSIHSGAGTHSYSFVWAMAGENQAYDDMDPVDVTDLR</sequence>
<evidence type="ECO:0000313" key="7">
    <source>
        <dbReference type="EMBL" id="MBA8931279.1"/>
    </source>
</evidence>
<name>A0ABR6BWJ0_9PSEU</name>
<feature type="binding site" evidence="6">
    <location>
        <position position="193"/>
    </location>
    <ligand>
        <name>Zn(2+)</name>
        <dbReference type="ChEBI" id="CHEBI:29105"/>
    </ligand>
</feature>
<feature type="binding site" evidence="6">
    <location>
        <position position="200"/>
    </location>
    <ligand>
        <name>Zn(2+)</name>
        <dbReference type="ChEBI" id="CHEBI:29105"/>
    </ligand>
</feature>
<accession>A0ABR6BWJ0</accession>
<evidence type="ECO:0000256" key="3">
    <source>
        <dbReference type="ARBA" id="ARBA00022723"/>
    </source>
</evidence>
<comment type="cofactor">
    <cofactor evidence="6">
        <name>Zn(2+)</name>
        <dbReference type="ChEBI" id="CHEBI:29105"/>
    </cofactor>
    <text evidence="6">Binds 1 zinc ion per subunit.</text>
</comment>
<dbReference type="RefSeq" id="WP_025353998.1">
    <property type="nucleotide sequence ID" value="NZ_BAAABQ010000015.1"/>
</dbReference>
<dbReference type="InterPro" id="IPR021120">
    <property type="entry name" value="KduI/IolB_isomerase"/>
</dbReference>
<dbReference type="HAMAP" id="MF_00687">
    <property type="entry name" value="KduI"/>
    <property type="match status" value="1"/>
</dbReference>
<comment type="caution">
    <text evidence="7">The sequence shown here is derived from an EMBL/GenBank/DDBJ whole genome shotgun (WGS) entry which is preliminary data.</text>
</comment>
<feature type="binding site" evidence="6">
    <location>
        <position position="195"/>
    </location>
    <ligand>
        <name>Zn(2+)</name>
        <dbReference type="ChEBI" id="CHEBI:29105"/>
    </ligand>
</feature>
<proteinExistence type="inferred from homology"/>
<dbReference type="NCBIfam" id="NF002091">
    <property type="entry name" value="PRK00924.1"/>
    <property type="match status" value="1"/>
</dbReference>
<dbReference type="InterPro" id="IPR027449">
    <property type="entry name" value="KduI_N"/>
</dbReference>
<keyword evidence="8" id="KW-1185">Reference proteome</keyword>
<dbReference type="Pfam" id="PF04962">
    <property type="entry name" value="KduI"/>
    <property type="match status" value="1"/>
</dbReference>
<evidence type="ECO:0000256" key="1">
    <source>
        <dbReference type="ARBA" id="ARBA00000552"/>
    </source>
</evidence>
<keyword evidence="3 6" id="KW-0479">Metal-binding</keyword>
<dbReference type="InterPro" id="IPR007045">
    <property type="entry name" value="KduI"/>
</dbReference>
<dbReference type="Gene3D" id="2.60.120.10">
    <property type="entry name" value="Jelly Rolls"/>
    <property type="match status" value="1"/>
</dbReference>
<feature type="binding site" evidence="6">
    <location>
        <position position="242"/>
    </location>
    <ligand>
        <name>Zn(2+)</name>
        <dbReference type="ChEBI" id="CHEBI:29105"/>
    </ligand>
</feature>
<comment type="catalytic activity">
    <reaction evidence="1 6">
        <text>5-dehydro-4-deoxy-D-glucuronate = 3-deoxy-D-glycero-2,5-hexodiulosonate</text>
        <dbReference type="Rhea" id="RHEA:23896"/>
        <dbReference type="ChEBI" id="CHEBI:17117"/>
        <dbReference type="ChEBI" id="CHEBI:29071"/>
        <dbReference type="EC" id="5.3.1.17"/>
    </reaction>
</comment>
<evidence type="ECO:0000256" key="2">
    <source>
        <dbReference type="ARBA" id="ARBA00008086"/>
    </source>
</evidence>
<comment type="similarity">
    <text evidence="2 6">Belongs to the KduI family.</text>
</comment>
<evidence type="ECO:0000256" key="5">
    <source>
        <dbReference type="ARBA" id="ARBA00023235"/>
    </source>
</evidence>
<dbReference type="PANTHER" id="PTHR38461:SF1">
    <property type="entry name" value="4-DEOXY-L-THREO-5-HEXOSULOSE-URONATE KETOL-ISOMERASE"/>
    <property type="match status" value="1"/>
</dbReference>
<dbReference type="EC" id="5.3.1.17" evidence="6"/>
<dbReference type="CDD" id="cd20491">
    <property type="entry name" value="cupin_KduI_C"/>
    <property type="match status" value="1"/>
</dbReference>
<dbReference type="SUPFAM" id="SSF51182">
    <property type="entry name" value="RmlC-like cupins"/>
    <property type="match status" value="1"/>
</dbReference>
<organism evidence="7 8">
    <name type="scientific">Kutzneria viridogrisea</name>
    <dbReference type="NCBI Taxonomy" id="47990"/>
    <lineage>
        <taxon>Bacteria</taxon>
        <taxon>Bacillati</taxon>
        <taxon>Actinomycetota</taxon>
        <taxon>Actinomycetes</taxon>
        <taxon>Pseudonocardiales</taxon>
        <taxon>Pseudonocardiaceae</taxon>
        <taxon>Kutzneria</taxon>
    </lineage>
</organism>
<reference evidence="7 8" key="1">
    <citation type="submission" date="2020-08" db="EMBL/GenBank/DDBJ databases">
        <title>Genomic Encyclopedia of Archaeal and Bacterial Type Strains, Phase II (KMG-II): from individual species to whole genera.</title>
        <authorList>
            <person name="Goeker M."/>
        </authorList>
    </citation>
    <scope>NUCLEOTIDE SEQUENCE [LARGE SCALE GENOMIC DNA]</scope>
    <source>
        <strain evidence="7 8">DSM 43850</strain>
    </source>
</reference>
<comment type="function">
    <text evidence="6">Catalyzes the isomerization of 5-dehydro-4-deoxy-D-glucuronate to 3-deoxy-D-glycero-2,5-hexodiulosonate.</text>
</comment>
<dbReference type="CDD" id="cd20294">
    <property type="entry name" value="cupin_KduI_N"/>
    <property type="match status" value="1"/>
</dbReference>
<dbReference type="Gene3D" id="2.60.120.520">
    <property type="entry name" value="pectin degrading enzyme 5-keto 4- deoxyuronate isomerase, domain 1"/>
    <property type="match status" value="1"/>
</dbReference>
<comment type="pathway">
    <text evidence="6">Glycan metabolism; pectin degradation; 2-dehydro-3-deoxy-D-gluconate from pectin: step 4/5.</text>
</comment>
<dbReference type="InterPro" id="IPR014710">
    <property type="entry name" value="RmlC-like_jellyroll"/>
</dbReference>
<keyword evidence="4 6" id="KW-0862">Zinc</keyword>
<evidence type="ECO:0000256" key="4">
    <source>
        <dbReference type="ARBA" id="ARBA00022833"/>
    </source>
</evidence>
<protein>
    <recommendedName>
        <fullName evidence="6">4-deoxy-L-threo-5-hexosulose-uronate ketol-isomerase</fullName>
        <ecNumber evidence="6">5.3.1.17</ecNumber>
    </recommendedName>
    <alternativeName>
        <fullName evidence="6">5-keto-4-deoxyuronate isomerase</fullName>
    </alternativeName>
    <alternativeName>
        <fullName evidence="6">DKI isomerase</fullName>
    </alternativeName>
</protein>
<dbReference type="InterPro" id="IPR011051">
    <property type="entry name" value="RmlC_Cupin_sf"/>
</dbReference>
<dbReference type="Proteomes" id="UP000517916">
    <property type="component" value="Unassembled WGS sequence"/>
</dbReference>
<gene>
    <name evidence="6" type="primary">kduI</name>
    <name evidence="7" type="ORF">BC739_008526</name>
</gene>
<keyword evidence="5 6" id="KW-0413">Isomerase</keyword>
<dbReference type="PANTHER" id="PTHR38461">
    <property type="entry name" value="4-DEOXY-L-THREO-5-HEXOSULOSE-URONATE KETOL-ISOMERASE"/>
    <property type="match status" value="1"/>
</dbReference>